<proteinExistence type="inferred from homology"/>
<keyword evidence="5" id="KW-0274">FAD</keyword>
<dbReference type="PANTHER" id="PTHR47178:SF4">
    <property type="entry name" value="FAD-DEPENDENT MONOOXYGENASE APTC"/>
    <property type="match status" value="1"/>
</dbReference>
<reference evidence="10" key="1">
    <citation type="submission" date="2012-06" db="EMBL/GenBank/DDBJ databases">
        <title>The genome sequence of Coniosporium apollinis CBS 100218.</title>
        <authorList>
            <consortium name="The Broad Institute Genome Sequencing Platform"/>
            <person name="Cuomo C."/>
            <person name="Gorbushina A."/>
            <person name="Noack S."/>
            <person name="Walker B."/>
            <person name="Young S.K."/>
            <person name="Zeng Q."/>
            <person name="Gargeya S."/>
            <person name="Fitzgerald M."/>
            <person name="Haas B."/>
            <person name="Abouelleil A."/>
            <person name="Alvarado L."/>
            <person name="Arachchi H.M."/>
            <person name="Berlin A.M."/>
            <person name="Chapman S.B."/>
            <person name="Goldberg J."/>
            <person name="Griggs A."/>
            <person name="Gujja S."/>
            <person name="Hansen M."/>
            <person name="Howarth C."/>
            <person name="Imamovic A."/>
            <person name="Larimer J."/>
            <person name="McCowan C."/>
            <person name="Montmayeur A."/>
            <person name="Murphy C."/>
            <person name="Neiman D."/>
            <person name="Pearson M."/>
            <person name="Priest M."/>
            <person name="Roberts A."/>
            <person name="Saif S."/>
            <person name="Shea T."/>
            <person name="Sisk P."/>
            <person name="Sykes S."/>
            <person name="Wortman J."/>
            <person name="Nusbaum C."/>
            <person name="Birren B."/>
        </authorList>
    </citation>
    <scope>NUCLEOTIDE SEQUENCE [LARGE SCALE GENOMIC DNA]</scope>
    <source>
        <strain evidence="10">CBS 100218</strain>
    </source>
</reference>
<name>R7YKB8_CONA1</name>
<dbReference type="RefSeq" id="XP_007777378.1">
    <property type="nucleotide sequence ID" value="XM_007779188.1"/>
</dbReference>
<evidence type="ECO:0000256" key="7">
    <source>
        <dbReference type="ARBA" id="ARBA00023033"/>
    </source>
</evidence>
<accession>R7YKB8</accession>
<evidence type="ECO:0000259" key="8">
    <source>
        <dbReference type="Pfam" id="PF01494"/>
    </source>
</evidence>
<evidence type="ECO:0000256" key="3">
    <source>
        <dbReference type="ARBA" id="ARBA00007992"/>
    </source>
</evidence>
<comment type="pathway">
    <text evidence="2">Secondary metabolite biosynthesis.</text>
</comment>
<dbReference type="EMBL" id="JH767557">
    <property type="protein sequence ID" value="EON62061.1"/>
    <property type="molecule type" value="Genomic_DNA"/>
</dbReference>
<dbReference type="GO" id="GO:0071949">
    <property type="term" value="F:FAD binding"/>
    <property type="evidence" value="ECO:0007669"/>
    <property type="project" value="InterPro"/>
</dbReference>
<dbReference type="InterPro" id="IPR002938">
    <property type="entry name" value="FAD-bd"/>
</dbReference>
<dbReference type="GO" id="GO:0004497">
    <property type="term" value="F:monooxygenase activity"/>
    <property type="evidence" value="ECO:0007669"/>
    <property type="project" value="UniProtKB-KW"/>
</dbReference>
<sequence>MTSSPRHSYGITLHPSAYQPLLRVLDMDESTFRRRTAVDGPIGGNGRIDVDAVAHKDEVQSASFRANRESFERLLREGLDVRWEHALAEIQTKPDGVILNMQNGQKIVEKFVVGADGPHSNTRITLLPKVELKVLPVVAFNGKRRVKQRLFHEIYAPHMKDSNIVEARKNGALLHVSVNENAGDSVSVSWIYSRLSHGSSDPLHKPNRPVAGATDIPEKFYDEIGALKDLEQPFADIFDEEKLRDERVLHWLMRTVMIPLSELQALAKQDVIFLGDSVHAQPILGGWGANAAIKDAIELAEHIAKNGSKGVADWYEARYAMWSADVEKSEKMIMEMHQGQKCTL</sequence>
<dbReference type="GeneID" id="19898591"/>
<feature type="domain" description="FAD-binding" evidence="8">
    <location>
        <begin position="267"/>
        <end position="305"/>
    </location>
</feature>
<evidence type="ECO:0000313" key="9">
    <source>
        <dbReference type="EMBL" id="EON62061.1"/>
    </source>
</evidence>
<evidence type="ECO:0000256" key="5">
    <source>
        <dbReference type="ARBA" id="ARBA00022827"/>
    </source>
</evidence>
<dbReference type="OrthoDB" id="47494at2759"/>
<dbReference type="SUPFAM" id="SSF51905">
    <property type="entry name" value="FAD/NAD(P)-binding domain"/>
    <property type="match status" value="1"/>
</dbReference>
<organism evidence="9 10">
    <name type="scientific">Coniosporium apollinis (strain CBS 100218)</name>
    <name type="common">Rock-inhabiting black yeast</name>
    <dbReference type="NCBI Taxonomy" id="1168221"/>
    <lineage>
        <taxon>Eukaryota</taxon>
        <taxon>Fungi</taxon>
        <taxon>Dikarya</taxon>
        <taxon>Ascomycota</taxon>
        <taxon>Pezizomycotina</taxon>
        <taxon>Dothideomycetes</taxon>
        <taxon>Dothideomycetes incertae sedis</taxon>
        <taxon>Coniosporium</taxon>
    </lineage>
</organism>
<protein>
    <recommendedName>
        <fullName evidence="8">FAD-binding domain-containing protein</fullName>
    </recommendedName>
</protein>
<dbReference type="InterPro" id="IPR036188">
    <property type="entry name" value="FAD/NAD-bd_sf"/>
</dbReference>
<keyword evidence="7" id="KW-0503">Monooxygenase</keyword>
<comment type="cofactor">
    <cofactor evidence="1">
        <name>FAD</name>
        <dbReference type="ChEBI" id="CHEBI:57692"/>
    </cofactor>
</comment>
<evidence type="ECO:0000256" key="2">
    <source>
        <dbReference type="ARBA" id="ARBA00005179"/>
    </source>
</evidence>
<gene>
    <name evidence="9" type="ORF">W97_01280</name>
</gene>
<dbReference type="Proteomes" id="UP000016924">
    <property type="component" value="Unassembled WGS sequence"/>
</dbReference>
<evidence type="ECO:0000313" key="10">
    <source>
        <dbReference type="Proteomes" id="UP000016924"/>
    </source>
</evidence>
<evidence type="ECO:0000256" key="6">
    <source>
        <dbReference type="ARBA" id="ARBA00023002"/>
    </source>
</evidence>
<evidence type="ECO:0000256" key="4">
    <source>
        <dbReference type="ARBA" id="ARBA00022630"/>
    </source>
</evidence>
<dbReference type="AlphaFoldDB" id="R7YKB8"/>
<comment type="similarity">
    <text evidence="3">Belongs to the paxM FAD-dependent monooxygenase family.</text>
</comment>
<dbReference type="Pfam" id="PF01494">
    <property type="entry name" value="FAD_binding_3"/>
    <property type="match status" value="1"/>
</dbReference>
<dbReference type="eggNOG" id="ENOG502SHPI">
    <property type="taxonomic scope" value="Eukaryota"/>
</dbReference>
<dbReference type="HOGENOM" id="CLU_040697_0_0_1"/>
<dbReference type="PANTHER" id="PTHR47178">
    <property type="entry name" value="MONOOXYGENASE, FAD-BINDING"/>
    <property type="match status" value="1"/>
</dbReference>
<evidence type="ECO:0000256" key="1">
    <source>
        <dbReference type="ARBA" id="ARBA00001974"/>
    </source>
</evidence>
<keyword evidence="10" id="KW-1185">Reference proteome</keyword>
<keyword evidence="4" id="KW-0285">Flavoprotein</keyword>
<dbReference type="PRINTS" id="PR00420">
    <property type="entry name" value="RNGMNOXGNASE"/>
</dbReference>
<dbReference type="OMA" id="IPLIHYH"/>
<dbReference type="STRING" id="1168221.R7YKB8"/>
<keyword evidence="6" id="KW-0560">Oxidoreductase</keyword>
<dbReference type="Gene3D" id="3.50.50.60">
    <property type="entry name" value="FAD/NAD(P)-binding domain"/>
    <property type="match status" value="1"/>
</dbReference>